<keyword evidence="2 5" id="KW-0602">Photosynthesis</keyword>
<organism evidence="6 7">
    <name type="scientific">Coccomyxa viridis</name>
    <dbReference type="NCBI Taxonomy" id="1274662"/>
    <lineage>
        <taxon>Eukaryota</taxon>
        <taxon>Viridiplantae</taxon>
        <taxon>Chlorophyta</taxon>
        <taxon>core chlorophytes</taxon>
        <taxon>Trebouxiophyceae</taxon>
        <taxon>Trebouxiophyceae incertae sedis</taxon>
        <taxon>Coccomyxaceae</taxon>
        <taxon>Coccomyxa</taxon>
    </lineage>
</organism>
<protein>
    <recommendedName>
        <fullName evidence="5">Photosystem II reaction center Psb28 protein</fullName>
    </recommendedName>
</protein>
<evidence type="ECO:0000256" key="2">
    <source>
        <dbReference type="ARBA" id="ARBA00022531"/>
    </source>
</evidence>
<dbReference type="Gene3D" id="2.40.30.220">
    <property type="entry name" value="Photosystem II Psb28"/>
    <property type="match status" value="1"/>
</dbReference>
<dbReference type="PANTHER" id="PTHR34963">
    <property type="match status" value="1"/>
</dbReference>
<dbReference type="InterPro" id="IPR005610">
    <property type="entry name" value="PSII_Psb28_class-1"/>
</dbReference>
<comment type="caution">
    <text evidence="6">The sequence shown here is derived from an EMBL/GenBank/DDBJ whole genome shotgun (WGS) entry which is preliminary data.</text>
</comment>
<comment type="subcellular location">
    <subcellularLocation>
        <location evidence="1">Membrane</location>
        <topology evidence="1">Peripheral membrane protein</topology>
    </subcellularLocation>
</comment>
<dbReference type="Pfam" id="PF03912">
    <property type="entry name" value="Psb28"/>
    <property type="match status" value="1"/>
</dbReference>
<proteinExistence type="inferred from homology"/>
<evidence type="ECO:0000256" key="5">
    <source>
        <dbReference type="RuleBase" id="RU003509"/>
    </source>
</evidence>
<accession>A0ABP1G533</accession>
<evidence type="ECO:0000313" key="6">
    <source>
        <dbReference type="EMBL" id="CAL5227360.1"/>
    </source>
</evidence>
<comment type="similarity">
    <text evidence="5">Belongs to the Psb28 family.</text>
</comment>
<dbReference type="Proteomes" id="UP001497392">
    <property type="component" value="Unassembled WGS sequence"/>
</dbReference>
<keyword evidence="4 5" id="KW-0604">Photosystem II</keyword>
<gene>
    <name evidence="6" type="primary">g10309</name>
    <name evidence="6" type="ORF">VP750_LOCUS9266</name>
</gene>
<evidence type="ECO:0000256" key="3">
    <source>
        <dbReference type="ARBA" id="ARBA00023136"/>
    </source>
</evidence>
<dbReference type="PANTHER" id="PTHR34963:SF2">
    <property type="entry name" value="PHOTOSYSTEM II REACTION CENTER PSB28 PROTEIN, CHLOROPLASTIC"/>
    <property type="match status" value="1"/>
</dbReference>
<keyword evidence="3" id="KW-0472">Membrane</keyword>
<evidence type="ECO:0000313" key="7">
    <source>
        <dbReference type="Proteomes" id="UP001497392"/>
    </source>
</evidence>
<dbReference type="InterPro" id="IPR038676">
    <property type="entry name" value="Psb28_c1_sf"/>
</dbReference>
<dbReference type="NCBIfam" id="TIGR03047">
    <property type="entry name" value="PS_II_psb28"/>
    <property type="match status" value="1"/>
</dbReference>
<sequence length="173" mass="19225">MFVSPTPAGHSCTCTLQRLNIRPGLGRLCARKVQQQSSQSTRWTSTSAGATIFSMASSIQFIKGVKEPTVPDVRLTRARDGSSGTASFVFKEPSVFEADNQLGDITGMYLVDDEGTLSTVDVQAKFLNGKPDRIEAKYIMRSGFEWDRFMRFMERYAEENDLGFTKKKGEGSK</sequence>
<evidence type="ECO:0000256" key="4">
    <source>
        <dbReference type="ARBA" id="ARBA00023276"/>
    </source>
</evidence>
<evidence type="ECO:0000256" key="1">
    <source>
        <dbReference type="ARBA" id="ARBA00004170"/>
    </source>
</evidence>
<reference evidence="6 7" key="1">
    <citation type="submission" date="2024-06" db="EMBL/GenBank/DDBJ databases">
        <authorList>
            <person name="Kraege A."/>
            <person name="Thomma B."/>
        </authorList>
    </citation>
    <scope>NUCLEOTIDE SEQUENCE [LARGE SCALE GENOMIC DNA]</scope>
</reference>
<dbReference type="EMBL" id="CAXHTA020000017">
    <property type="protein sequence ID" value="CAL5227360.1"/>
    <property type="molecule type" value="Genomic_DNA"/>
</dbReference>
<name>A0ABP1G533_9CHLO</name>
<dbReference type="HAMAP" id="MF_01370">
    <property type="entry name" value="PSII_Psb28"/>
    <property type="match status" value="1"/>
</dbReference>
<keyword evidence="7" id="KW-1185">Reference proteome</keyword>